<evidence type="ECO:0000256" key="1">
    <source>
        <dbReference type="SAM" id="MobiDB-lite"/>
    </source>
</evidence>
<dbReference type="Proteomes" id="UP000494206">
    <property type="component" value="Unassembled WGS sequence"/>
</dbReference>
<evidence type="ECO:0000313" key="2">
    <source>
        <dbReference type="EMBL" id="CAB3410829.1"/>
    </source>
</evidence>
<comment type="caution">
    <text evidence="2">The sequence shown here is derived from an EMBL/GenBank/DDBJ whole genome shotgun (WGS) entry which is preliminary data.</text>
</comment>
<evidence type="ECO:0000313" key="3">
    <source>
        <dbReference type="Proteomes" id="UP000494206"/>
    </source>
</evidence>
<keyword evidence="3" id="KW-1185">Reference proteome</keyword>
<reference evidence="2 3" key="1">
    <citation type="submission" date="2020-04" db="EMBL/GenBank/DDBJ databases">
        <authorList>
            <person name="Laetsch R D."/>
            <person name="Stevens L."/>
            <person name="Kumar S."/>
            <person name="Blaxter L. M."/>
        </authorList>
    </citation>
    <scope>NUCLEOTIDE SEQUENCE [LARGE SCALE GENOMIC DNA]</scope>
</reference>
<sequence>MREKSLPEFGIQKSDPTGIFSEEFNERLANLLPAEELREPEAVTSKAEAPPFAATVFIEFHGKVAKFGLALTTKNDILHIIIYDGSKQVLLHVDTTDKFILSNGVGEPISYECSVLYDTVKHKKEDGEMKIPQALPNIKCKMSSEKSAQHPLHAHFIGLAKSANLLVRTAPDTVMQVYIRKIKFKDLEKKGEDSKEPSEEPEETRETQTSLKERISKIGKSIFPVEGQSKMSEVEAECATETLLPSDSTNSAPLPSLSAAPELDLYATIHRIVGVEIDRMQLRMDAKFESFKNEVLLRLDRQNELLEKIASKNS</sequence>
<protein>
    <submittedName>
        <fullName evidence="2">Uncharacterized protein</fullName>
    </submittedName>
</protein>
<dbReference type="AlphaFoldDB" id="A0A8S1FF16"/>
<proteinExistence type="predicted"/>
<name>A0A8S1FF16_9PELO</name>
<feature type="region of interest" description="Disordered" evidence="1">
    <location>
        <begin position="189"/>
        <end position="211"/>
    </location>
</feature>
<accession>A0A8S1FF16</accession>
<gene>
    <name evidence="2" type="ORF">CBOVIS_LOCUS12292</name>
</gene>
<dbReference type="EMBL" id="CADEPM010000011">
    <property type="protein sequence ID" value="CAB3410829.1"/>
    <property type="molecule type" value="Genomic_DNA"/>
</dbReference>
<dbReference type="OrthoDB" id="5875314at2759"/>
<organism evidence="2 3">
    <name type="scientific">Caenorhabditis bovis</name>
    <dbReference type="NCBI Taxonomy" id="2654633"/>
    <lineage>
        <taxon>Eukaryota</taxon>
        <taxon>Metazoa</taxon>
        <taxon>Ecdysozoa</taxon>
        <taxon>Nematoda</taxon>
        <taxon>Chromadorea</taxon>
        <taxon>Rhabditida</taxon>
        <taxon>Rhabditina</taxon>
        <taxon>Rhabditomorpha</taxon>
        <taxon>Rhabditoidea</taxon>
        <taxon>Rhabditidae</taxon>
        <taxon>Peloderinae</taxon>
        <taxon>Caenorhabditis</taxon>
    </lineage>
</organism>
<feature type="compositionally biased region" description="Basic and acidic residues" evidence="1">
    <location>
        <begin position="189"/>
        <end position="198"/>
    </location>
</feature>